<dbReference type="EMBL" id="KV875093">
    <property type="protein sequence ID" value="OIW34877.1"/>
    <property type="molecule type" value="Genomic_DNA"/>
</dbReference>
<dbReference type="AlphaFoldDB" id="A0A1J7J5X6"/>
<dbReference type="OrthoDB" id="5234702at2759"/>
<feature type="compositionally biased region" description="Polar residues" evidence="1">
    <location>
        <begin position="42"/>
        <end position="58"/>
    </location>
</feature>
<protein>
    <submittedName>
        <fullName evidence="2">Uncharacterized protein</fullName>
    </submittedName>
</protein>
<feature type="region of interest" description="Disordered" evidence="1">
    <location>
        <begin position="248"/>
        <end position="321"/>
    </location>
</feature>
<name>A0A1J7J5X6_9PEZI</name>
<feature type="compositionally biased region" description="Polar residues" evidence="1">
    <location>
        <begin position="298"/>
        <end position="309"/>
    </location>
</feature>
<feature type="compositionally biased region" description="Acidic residues" evidence="1">
    <location>
        <begin position="248"/>
        <end position="283"/>
    </location>
</feature>
<accession>A0A1J7J5X6</accession>
<evidence type="ECO:0000313" key="2">
    <source>
        <dbReference type="EMBL" id="OIW34877.1"/>
    </source>
</evidence>
<feature type="compositionally biased region" description="Basic and acidic residues" evidence="1">
    <location>
        <begin position="209"/>
        <end position="219"/>
    </location>
</feature>
<sequence length="321" mass="36693">MENPATCNHQLPVTPPADHDSFVKGLFPPHTPHPLAQPVYGNVNSHIQGQPQSPSIAKTQTPTQQTQLPFPPIPGPVPHLYDRAGNPIDPRYVAMASRISAYYQQRCQAVANYQQQRCQQWANMQRQKCQDMMQAATMVVAWYIRDRIQRRRRRQKHHFRRGLTRKAVGPRPTKGETVRHWVLEVPSDVVSANEAGQEKLPDPEEADFTMDKESEPDKDTQLYRVADELIKSQVNKIDVPLMGMLEFDESESESESEDEEDFEYDQDEEEMDDYEDEDDECEDADKQAGNTADKHENMGSQEVQVSSGKNSRKRARSSLDS</sequence>
<organism evidence="2 3">
    <name type="scientific">Coniochaeta ligniaria NRRL 30616</name>
    <dbReference type="NCBI Taxonomy" id="1408157"/>
    <lineage>
        <taxon>Eukaryota</taxon>
        <taxon>Fungi</taxon>
        <taxon>Dikarya</taxon>
        <taxon>Ascomycota</taxon>
        <taxon>Pezizomycotina</taxon>
        <taxon>Sordariomycetes</taxon>
        <taxon>Sordariomycetidae</taxon>
        <taxon>Coniochaetales</taxon>
        <taxon>Coniochaetaceae</taxon>
        <taxon>Coniochaeta</taxon>
    </lineage>
</organism>
<reference evidence="2 3" key="1">
    <citation type="submission" date="2016-10" db="EMBL/GenBank/DDBJ databases">
        <title>Draft genome sequence of Coniochaeta ligniaria NRRL30616, a lignocellulolytic fungus for bioabatement of inhibitors in plant biomass hydrolysates.</title>
        <authorList>
            <consortium name="DOE Joint Genome Institute"/>
            <person name="Jimenez D.J."/>
            <person name="Hector R.E."/>
            <person name="Riley R."/>
            <person name="Sun H."/>
            <person name="Grigoriev I.V."/>
            <person name="Van Elsas J.D."/>
            <person name="Nichols N.N."/>
        </authorList>
    </citation>
    <scope>NUCLEOTIDE SEQUENCE [LARGE SCALE GENOMIC DNA]</scope>
    <source>
        <strain evidence="2 3">NRRL 30616</strain>
    </source>
</reference>
<dbReference type="Proteomes" id="UP000182658">
    <property type="component" value="Unassembled WGS sequence"/>
</dbReference>
<feature type="region of interest" description="Disordered" evidence="1">
    <location>
        <begin position="33"/>
        <end position="71"/>
    </location>
</feature>
<proteinExistence type="predicted"/>
<feature type="compositionally biased region" description="Low complexity" evidence="1">
    <location>
        <begin position="59"/>
        <end position="68"/>
    </location>
</feature>
<gene>
    <name evidence="2" type="ORF">CONLIGDRAFT_675829</name>
</gene>
<feature type="compositionally biased region" description="Basic residues" evidence="1">
    <location>
        <begin position="310"/>
        <end position="321"/>
    </location>
</feature>
<dbReference type="InParanoid" id="A0A1J7J5X6"/>
<evidence type="ECO:0000256" key="1">
    <source>
        <dbReference type="SAM" id="MobiDB-lite"/>
    </source>
</evidence>
<evidence type="ECO:0000313" key="3">
    <source>
        <dbReference type="Proteomes" id="UP000182658"/>
    </source>
</evidence>
<keyword evidence="3" id="KW-1185">Reference proteome</keyword>
<feature type="region of interest" description="Disordered" evidence="1">
    <location>
        <begin position="190"/>
        <end position="219"/>
    </location>
</feature>